<reference evidence="1 2" key="1">
    <citation type="journal article" date="2020" name="Microorganisms">
        <title>Osmotic Adaptation and Compatible Solute Biosynthesis of Phototrophic Bacteria as Revealed from Genome Analyses.</title>
        <authorList>
            <person name="Imhoff J.F."/>
            <person name="Rahn T."/>
            <person name="Kunzel S."/>
            <person name="Keller A."/>
            <person name="Neulinger S.C."/>
        </authorList>
    </citation>
    <scope>NUCLEOTIDE SEQUENCE [LARGE SCALE GENOMIC DNA]</scope>
    <source>
        <strain evidence="1 2">DSM 6210</strain>
    </source>
</reference>
<dbReference type="EMBL" id="NRRV01000026">
    <property type="protein sequence ID" value="MBK1631439.1"/>
    <property type="molecule type" value="Genomic_DNA"/>
</dbReference>
<dbReference type="Gene3D" id="3.40.50.150">
    <property type="entry name" value="Vaccinia Virus protein VP39"/>
    <property type="match status" value="1"/>
</dbReference>
<sequence length="197" mass="21370">MSPNPSLRKRPNGHLLFTQQFLRHPRQIGSIIPSSAFLERRVIAAADIATAKCVVELGPGTGGMTQAMLDAMAPDARLLSIEINPLFHEQVSRIDDERLIPHLGSATDIRAIADAHGLGLPDAIVSGIPFSTMDQAIGSQILKEVADVLADTGRFVAYQFNPRVGSLGRQFLGTPEIAMELLNIPPMRVFRWAKSPA</sequence>
<protein>
    <submittedName>
        <fullName evidence="1">Methyltransferase type 12</fullName>
    </submittedName>
</protein>
<organism evidence="1 2">
    <name type="scientific">Thiohalocapsa halophila</name>
    <dbReference type="NCBI Taxonomy" id="69359"/>
    <lineage>
        <taxon>Bacteria</taxon>
        <taxon>Pseudomonadati</taxon>
        <taxon>Pseudomonadota</taxon>
        <taxon>Gammaproteobacteria</taxon>
        <taxon>Chromatiales</taxon>
        <taxon>Chromatiaceae</taxon>
        <taxon>Thiohalocapsa</taxon>
    </lineage>
</organism>
<dbReference type="CDD" id="cd02440">
    <property type="entry name" value="AdoMet_MTases"/>
    <property type="match status" value="1"/>
</dbReference>
<keyword evidence="1" id="KW-0808">Transferase</keyword>
<gene>
    <name evidence="1" type="ORF">CKO31_11945</name>
</gene>
<accession>A0ABS1CHT1</accession>
<dbReference type="InterPro" id="IPR029063">
    <property type="entry name" value="SAM-dependent_MTases_sf"/>
</dbReference>
<evidence type="ECO:0000313" key="1">
    <source>
        <dbReference type="EMBL" id="MBK1631439.1"/>
    </source>
</evidence>
<evidence type="ECO:0000313" key="2">
    <source>
        <dbReference type="Proteomes" id="UP000748752"/>
    </source>
</evidence>
<dbReference type="GO" id="GO:0008168">
    <property type="term" value="F:methyltransferase activity"/>
    <property type="evidence" value="ECO:0007669"/>
    <property type="project" value="UniProtKB-KW"/>
</dbReference>
<keyword evidence="1" id="KW-0489">Methyltransferase</keyword>
<dbReference type="RefSeq" id="WP_200237679.1">
    <property type="nucleotide sequence ID" value="NZ_NRRV01000026.1"/>
</dbReference>
<comment type="caution">
    <text evidence="1">The sequence shown here is derived from an EMBL/GenBank/DDBJ whole genome shotgun (WGS) entry which is preliminary data.</text>
</comment>
<dbReference type="GO" id="GO:0032259">
    <property type="term" value="P:methylation"/>
    <property type="evidence" value="ECO:0007669"/>
    <property type="project" value="UniProtKB-KW"/>
</dbReference>
<proteinExistence type="predicted"/>
<keyword evidence="2" id="KW-1185">Reference proteome</keyword>
<name>A0ABS1CHT1_9GAMM</name>
<dbReference type="SUPFAM" id="SSF53335">
    <property type="entry name" value="S-adenosyl-L-methionine-dependent methyltransferases"/>
    <property type="match status" value="1"/>
</dbReference>
<dbReference type="Proteomes" id="UP000748752">
    <property type="component" value="Unassembled WGS sequence"/>
</dbReference>